<dbReference type="RefSeq" id="WP_166347091.1">
    <property type="nucleotide sequence ID" value="NZ_CP088280.1"/>
</dbReference>
<dbReference type="InterPro" id="IPR010260">
    <property type="entry name" value="AlpA"/>
</dbReference>
<evidence type="ECO:0000313" key="1">
    <source>
        <dbReference type="EMBL" id="NYY90325.1"/>
    </source>
</evidence>
<dbReference type="PANTHER" id="PTHR36154">
    <property type="entry name" value="DNA-BINDING TRANSCRIPTIONAL ACTIVATOR ALPA"/>
    <property type="match status" value="1"/>
</dbReference>
<dbReference type="PANTHER" id="PTHR36154:SF1">
    <property type="entry name" value="DNA-BINDING TRANSCRIPTIONAL ACTIVATOR ALPA"/>
    <property type="match status" value="1"/>
</dbReference>
<proteinExistence type="predicted"/>
<dbReference type="EMBL" id="JACBFH010000001">
    <property type="protein sequence ID" value="NYY90325.1"/>
    <property type="molecule type" value="Genomic_DNA"/>
</dbReference>
<gene>
    <name evidence="1" type="ORF">G6321_18415</name>
</gene>
<dbReference type="Pfam" id="PF05930">
    <property type="entry name" value="Phage_AlpA"/>
    <property type="match status" value="1"/>
</dbReference>
<organism evidence="1">
    <name type="scientific">Bradyrhizobium barranii subsp. barranii</name>
    <dbReference type="NCBI Taxonomy" id="2823807"/>
    <lineage>
        <taxon>Bacteria</taxon>
        <taxon>Pseudomonadati</taxon>
        <taxon>Pseudomonadota</taxon>
        <taxon>Alphaproteobacteria</taxon>
        <taxon>Hyphomicrobiales</taxon>
        <taxon>Nitrobacteraceae</taxon>
        <taxon>Bradyrhizobium</taxon>
        <taxon>Bradyrhizobium barranii</taxon>
    </lineage>
</organism>
<dbReference type="AlphaFoldDB" id="A0A7Z0Q9F8"/>
<reference evidence="1" key="1">
    <citation type="submission" date="2020-06" db="EMBL/GenBank/DDBJ databases">
        <title>Whole Genome Sequence of Bradyrhizobium sp. Strain 323S2.</title>
        <authorList>
            <person name="Bromfield E.S.P."/>
        </authorList>
    </citation>
    <scope>NUCLEOTIDE SEQUENCE [LARGE SCALE GENOMIC DNA]</scope>
    <source>
        <strain evidence="1">323S2</strain>
    </source>
</reference>
<name>A0A7Z0Q9F8_9BRAD</name>
<dbReference type="InterPro" id="IPR052931">
    <property type="entry name" value="Prophage_regulatory_activator"/>
</dbReference>
<protein>
    <submittedName>
        <fullName evidence="1">AlpA family phage regulatory protein</fullName>
    </submittedName>
</protein>
<sequence length="85" mass="9750">MTERFLSVKSVLDRVCLSRTELYERMKQGAFPQTIALGPQKVVFIESQVDAWMRAQIDAEDVGVKWRKSRAQNAVAARQVRKVAR</sequence>
<comment type="caution">
    <text evidence="1">The sequence shown here is derived from an EMBL/GenBank/DDBJ whole genome shotgun (WGS) entry which is preliminary data.</text>
</comment>
<dbReference type="Gene3D" id="1.10.238.160">
    <property type="match status" value="1"/>
</dbReference>
<accession>A0A7Z0Q9F8</accession>